<sequence>MTTLLSGAATRLQRSGAVAGRALAGARGGAAVRGRAALARVQPVVARAGRAAAPVARPVAAAVGPVLGVVGAVGWFVIVGALASGIAGALLGWPELTYLSLTLLGALAISAVFLIGRAEYRVALELEPPRVTVGDRAYGRLVVANSAARRSLPSRMELPVGAGLAEFTIPSLAPEAEHDELFAVPTHRRAVIVAGPALTVRGDQLGILRRTVRWTDPVELFVHPLISRLQSSAAGLVRDLEGEITPVITSNDIAFHALRAYEPGDPLRNVHWRTSARTGQLMVRQFNETRRSELLLVQSIQGRSWADDDEFELGVSVMASLGVQVVRDATRLTVVTESGMLRTATPTTLLDDTSRIELQPLQQRPLRAVVRDITRRTPAPSVMVLVIGSQTTIEEARSVTSLFRGDTQSIVMRVEQGANPGLSRIGQTVVATIGSLSDLRGIIRAVKP</sequence>
<evidence type="ECO:0000313" key="4">
    <source>
        <dbReference type="Proteomes" id="UP001164706"/>
    </source>
</evidence>
<dbReference type="AlphaFoldDB" id="A0A9E8MMH5"/>
<feature type="transmembrane region" description="Helical" evidence="1">
    <location>
        <begin position="96"/>
        <end position="116"/>
    </location>
</feature>
<reference evidence="3" key="1">
    <citation type="submission" date="2022-11" db="EMBL/GenBank/DDBJ databases">
        <title>Description of Microcella daejonensis nov. sp, isolated from riverside soil.</title>
        <authorList>
            <person name="Molina K.M."/>
            <person name="Kim S.B."/>
        </authorList>
    </citation>
    <scope>NUCLEOTIDE SEQUENCE</scope>
    <source>
        <strain evidence="3">MMS21-STM12</strain>
    </source>
</reference>
<dbReference type="KEGG" id="mdb:OVN18_01420"/>
<name>A0A9E8MMH5_9MICO</name>
<proteinExistence type="predicted"/>
<evidence type="ECO:0000259" key="2">
    <source>
        <dbReference type="Pfam" id="PF01882"/>
    </source>
</evidence>
<dbReference type="PANTHER" id="PTHR34351">
    <property type="entry name" value="SLR1927 PROTEIN-RELATED"/>
    <property type="match status" value="1"/>
</dbReference>
<dbReference type="Proteomes" id="UP001164706">
    <property type="component" value="Chromosome"/>
</dbReference>
<feature type="domain" description="DUF58" evidence="2">
    <location>
        <begin position="258"/>
        <end position="347"/>
    </location>
</feature>
<organism evidence="3 4">
    <name type="scientific">Microcella daejeonensis</name>
    <dbReference type="NCBI Taxonomy" id="2994971"/>
    <lineage>
        <taxon>Bacteria</taxon>
        <taxon>Bacillati</taxon>
        <taxon>Actinomycetota</taxon>
        <taxon>Actinomycetes</taxon>
        <taxon>Micrococcales</taxon>
        <taxon>Microbacteriaceae</taxon>
        <taxon>Microcella</taxon>
    </lineage>
</organism>
<evidence type="ECO:0000313" key="3">
    <source>
        <dbReference type="EMBL" id="WAB81707.1"/>
    </source>
</evidence>
<gene>
    <name evidence="3" type="ORF">OVN18_01420</name>
</gene>
<protein>
    <submittedName>
        <fullName evidence="3">DUF58 domain-containing protein</fullName>
    </submittedName>
</protein>
<dbReference type="Pfam" id="PF01882">
    <property type="entry name" value="DUF58"/>
    <property type="match status" value="1"/>
</dbReference>
<dbReference type="PANTHER" id="PTHR34351:SF1">
    <property type="entry name" value="SLR1927 PROTEIN"/>
    <property type="match status" value="1"/>
</dbReference>
<dbReference type="EMBL" id="CP113089">
    <property type="protein sequence ID" value="WAB81707.1"/>
    <property type="molecule type" value="Genomic_DNA"/>
</dbReference>
<evidence type="ECO:0000256" key="1">
    <source>
        <dbReference type="SAM" id="Phobius"/>
    </source>
</evidence>
<keyword evidence="1" id="KW-0472">Membrane</keyword>
<dbReference type="InterPro" id="IPR002881">
    <property type="entry name" value="DUF58"/>
</dbReference>
<keyword evidence="1" id="KW-0812">Transmembrane</keyword>
<keyword evidence="1" id="KW-1133">Transmembrane helix</keyword>
<accession>A0A9E8MMH5</accession>
<feature type="transmembrane region" description="Helical" evidence="1">
    <location>
        <begin position="66"/>
        <end position="90"/>
    </location>
</feature>
<keyword evidence="4" id="KW-1185">Reference proteome</keyword>
<dbReference type="RefSeq" id="WP_267781496.1">
    <property type="nucleotide sequence ID" value="NZ_CP113089.1"/>
</dbReference>